<dbReference type="PANTHER" id="PTHR47515:SF1">
    <property type="entry name" value="BLR2054 PROTEIN"/>
    <property type="match status" value="1"/>
</dbReference>
<dbReference type="Gene3D" id="3.30.420.10">
    <property type="entry name" value="Ribonuclease H-like superfamily/Ribonuclease H"/>
    <property type="match status" value="1"/>
</dbReference>
<dbReference type="InterPro" id="IPR001584">
    <property type="entry name" value="Integrase_cat-core"/>
</dbReference>
<accession>A0ABV7W8A9</accession>
<dbReference type="PROSITE" id="PS50994">
    <property type="entry name" value="INTEGRASE"/>
    <property type="match status" value="1"/>
</dbReference>
<keyword evidence="4" id="KW-1185">Reference proteome</keyword>
<evidence type="ECO:0000256" key="1">
    <source>
        <dbReference type="SAM" id="MobiDB-lite"/>
    </source>
</evidence>
<evidence type="ECO:0000313" key="4">
    <source>
        <dbReference type="Proteomes" id="UP001595729"/>
    </source>
</evidence>
<reference evidence="4" key="1">
    <citation type="journal article" date="2019" name="Int. J. Syst. Evol. Microbiol.">
        <title>The Global Catalogue of Microorganisms (GCM) 10K type strain sequencing project: providing services to taxonomists for standard genome sequencing and annotation.</title>
        <authorList>
            <consortium name="The Broad Institute Genomics Platform"/>
            <consortium name="The Broad Institute Genome Sequencing Center for Infectious Disease"/>
            <person name="Wu L."/>
            <person name="Ma J."/>
        </authorList>
    </citation>
    <scope>NUCLEOTIDE SEQUENCE [LARGE SCALE GENOMIC DNA]</scope>
    <source>
        <strain evidence="4">KCTC 42501</strain>
    </source>
</reference>
<feature type="region of interest" description="Disordered" evidence="1">
    <location>
        <begin position="127"/>
        <end position="152"/>
    </location>
</feature>
<name>A0ABV7W8A9_9BURK</name>
<dbReference type="InterPro" id="IPR036397">
    <property type="entry name" value="RNaseH_sf"/>
</dbReference>
<dbReference type="RefSeq" id="WP_382178182.1">
    <property type="nucleotide sequence ID" value="NZ_JBHRXX010000009.1"/>
</dbReference>
<evidence type="ECO:0000259" key="2">
    <source>
        <dbReference type="PROSITE" id="PS50994"/>
    </source>
</evidence>
<feature type="domain" description="Integrase catalytic" evidence="2">
    <location>
        <begin position="1"/>
        <end position="143"/>
    </location>
</feature>
<proteinExistence type="predicted"/>
<sequence>MAARFASSRSSISGVARVYAWRPTSGCQAGAWRRRWTRSQAPRGWPKAITVDNGTEFTSKALDEWAYRRGIKLDYTRPGKPTDNGLIESFNGRLRDEFLNVNEFVTLHDAREKLKIWQDDYNHHRPHSSLGNLTPNEFVNNRSVPPNEAASL</sequence>
<gene>
    <name evidence="3" type="ORF">ACFOPI_20675</name>
</gene>
<dbReference type="Pfam" id="PF13683">
    <property type="entry name" value="rve_3"/>
    <property type="match status" value="1"/>
</dbReference>
<comment type="caution">
    <text evidence="3">The sequence shown here is derived from an EMBL/GenBank/DDBJ whole genome shotgun (WGS) entry which is preliminary data.</text>
</comment>
<dbReference type="EMBL" id="JBHRXX010000009">
    <property type="protein sequence ID" value="MFC3686021.1"/>
    <property type="molecule type" value="Genomic_DNA"/>
</dbReference>
<dbReference type="InterPro" id="IPR012337">
    <property type="entry name" value="RNaseH-like_sf"/>
</dbReference>
<dbReference type="Proteomes" id="UP001595729">
    <property type="component" value="Unassembled WGS sequence"/>
</dbReference>
<dbReference type="PANTHER" id="PTHR47515">
    <property type="entry name" value="LOW CALCIUM RESPONSE LOCUS PROTEIN T"/>
    <property type="match status" value="1"/>
</dbReference>
<organism evidence="3 4">
    <name type="scientific">Hydrogenophaga luteola</name>
    <dbReference type="NCBI Taxonomy" id="1591122"/>
    <lineage>
        <taxon>Bacteria</taxon>
        <taxon>Pseudomonadati</taxon>
        <taxon>Pseudomonadota</taxon>
        <taxon>Betaproteobacteria</taxon>
        <taxon>Burkholderiales</taxon>
        <taxon>Comamonadaceae</taxon>
        <taxon>Hydrogenophaga</taxon>
    </lineage>
</organism>
<evidence type="ECO:0000313" key="3">
    <source>
        <dbReference type="EMBL" id="MFC3686021.1"/>
    </source>
</evidence>
<feature type="compositionally biased region" description="Polar residues" evidence="1">
    <location>
        <begin position="129"/>
        <end position="144"/>
    </location>
</feature>
<protein>
    <submittedName>
        <fullName evidence="3">Integrase core domain-containing protein</fullName>
    </submittedName>
</protein>
<dbReference type="SUPFAM" id="SSF53098">
    <property type="entry name" value="Ribonuclease H-like"/>
    <property type="match status" value="1"/>
</dbReference>